<dbReference type="NCBIfam" id="TIGR03083">
    <property type="entry name" value="maleylpyruvate isomerase family mycothiol-dependent enzyme"/>
    <property type="match status" value="1"/>
</dbReference>
<evidence type="ECO:0000259" key="1">
    <source>
        <dbReference type="Pfam" id="PF11716"/>
    </source>
</evidence>
<reference evidence="2 3" key="1">
    <citation type="submission" date="2020-08" db="EMBL/GenBank/DDBJ databases">
        <title>Genome sequence of Nocardioides mesophilus KACC 16243T.</title>
        <authorList>
            <person name="Hyun D.-W."/>
            <person name="Bae J.-W."/>
        </authorList>
    </citation>
    <scope>NUCLEOTIDE SEQUENCE [LARGE SCALE GENOMIC DNA]</scope>
    <source>
        <strain evidence="2 3">KACC 16243</strain>
    </source>
</reference>
<dbReference type="InterPro" id="IPR017517">
    <property type="entry name" value="Maleyloyr_isom"/>
</dbReference>
<dbReference type="InterPro" id="IPR024344">
    <property type="entry name" value="MDMPI_metal-binding"/>
</dbReference>
<dbReference type="GO" id="GO:0046872">
    <property type="term" value="F:metal ion binding"/>
    <property type="evidence" value="ECO:0007669"/>
    <property type="project" value="InterPro"/>
</dbReference>
<evidence type="ECO:0000313" key="2">
    <source>
        <dbReference type="EMBL" id="QNN52859.1"/>
    </source>
</evidence>
<dbReference type="GO" id="GO:0005886">
    <property type="term" value="C:plasma membrane"/>
    <property type="evidence" value="ECO:0007669"/>
    <property type="project" value="TreeGrafter"/>
</dbReference>
<dbReference type="EMBL" id="CP060713">
    <property type="protein sequence ID" value="QNN52859.1"/>
    <property type="molecule type" value="Genomic_DNA"/>
</dbReference>
<keyword evidence="2" id="KW-0670">Pyruvate</keyword>
<proteinExistence type="predicted"/>
<name>A0A7G9RB84_9ACTN</name>
<dbReference type="RefSeq" id="WP_187578701.1">
    <property type="nucleotide sequence ID" value="NZ_CP060713.1"/>
</dbReference>
<protein>
    <submittedName>
        <fullName evidence="2">Maleylpyruvate isomerase family mycothiol-dependent enzyme</fullName>
    </submittedName>
</protein>
<organism evidence="2 3">
    <name type="scientific">Nocardioides mesophilus</name>
    <dbReference type="NCBI Taxonomy" id="433659"/>
    <lineage>
        <taxon>Bacteria</taxon>
        <taxon>Bacillati</taxon>
        <taxon>Actinomycetota</taxon>
        <taxon>Actinomycetes</taxon>
        <taxon>Propionibacteriales</taxon>
        <taxon>Nocardioidaceae</taxon>
        <taxon>Nocardioides</taxon>
    </lineage>
</organism>
<dbReference type="SUPFAM" id="SSF109854">
    <property type="entry name" value="DinB/YfiT-like putative metalloenzymes"/>
    <property type="match status" value="1"/>
</dbReference>
<dbReference type="Proteomes" id="UP000515947">
    <property type="component" value="Chromosome"/>
</dbReference>
<dbReference type="PANTHER" id="PTHR40758">
    <property type="entry name" value="CONSERVED PROTEIN"/>
    <property type="match status" value="1"/>
</dbReference>
<accession>A0A7G9RB84</accession>
<feature type="domain" description="Mycothiol-dependent maleylpyruvate isomerase metal-binding" evidence="1">
    <location>
        <begin position="11"/>
        <end position="131"/>
    </location>
</feature>
<dbReference type="InterPro" id="IPR034660">
    <property type="entry name" value="DinB/YfiT-like"/>
</dbReference>
<sequence>MTLTTEDCLDAITRYSTVFAEAAQGNLDARVEHCPDWSVADLVWHLTSVHWFWATIAEGTLAEPPDEALRPARPDDDALIETFAAGARRLVEVLEAADQTAACWTWAEQKDVAFITRHQVQEAAVHAWDAAHAAGRDLEIDGAAAADAVDEFLAVSLPTEADAQEEELPALDGRFGLRSVDTGDSWLVQDGAVPGSVAASYGVPDGTPTTTASAADLLLWLYGRREVPLGDVPADLASRFRNGSFTG</sequence>
<keyword evidence="3" id="KW-1185">Reference proteome</keyword>
<dbReference type="KEGG" id="nmes:H9L09_20940"/>
<keyword evidence="2" id="KW-0413">Isomerase</keyword>
<dbReference type="PANTHER" id="PTHR40758:SF1">
    <property type="entry name" value="CONSERVED PROTEIN"/>
    <property type="match status" value="1"/>
</dbReference>
<evidence type="ECO:0000313" key="3">
    <source>
        <dbReference type="Proteomes" id="UP000515947"/>
    </source>
</evidence>
<dbReference type="Pfam" id="PF11716">
    <property type="entry name" value="MDMPI_N"/>
    <property type="match status" value="1"/>
</dbReference>
<gene>
    <name evidence="2" type="ORF">H9L09_20940</name>
</gene>
<dbReference type="AlphaFoldDB" id="A0A7G9RB84"/>
<dbReference type="GO" id="GO:0016853">
    <property type="term" value="F:isomerase activity"/>
    <property type="evidence" value="ECO:0007669"/>
    <property type="project" value="UniProtKB-KW"/>
</dbReference>